<protein>
    <submittedName>
        <fullName evidence="1">Uncharacterized protein</fullName>
    </submittedName>
</protein>
<accession>A0A8X7TA30</accession>
<dbReference type="OrthoDB" id="5358702at2759"/>
<evidence type="ECO:0000313" key="2">
    <source>
        <dbReference type="Proteomes" id="UP000590412"/>
    </source>
</evidence>
<sequence length="321" mass="37726">MQLIKDLCDVLTTSNKPIKIIGIVPQSGEEDFIIHEEGDTLEIGLTKQIYFRIFKESHEVFHTHHEDRLRIDSLSHSNMEELYYMTLGYLITTNEHSTIIALHEELVERLGNHEYDLEIVSCFLTCRMKRINKSSMLWHFVKKLTMIRLSKDYDVSQFLCRALVSCELHFANYYGNNYLQWLIVLCKSKEVELNEFQNMLIDSCRKHLSDSSLWGTLKVAFNPDKVLIEYVTSVYYNRLTGESLLKKFPRVDYNDTVVTLFEWLLRSYCQYKTPFLVLIESTNSLTILDEFGKMLNKSTLKSTTDLKDKLLKRKQQILSTQ</sequence>
<organism evidence="1 2">
    <name type="scientific">Candida parapsilosis</name>
    <name type="common">Yeast</name>
    <dbReference type="NCBI Taxonomy" id="5480"/>
    <lineage>
        <taxon>Eukaryota</taxon>
        <taxon>Fungi</taxon>
        <taxon>Dikarya</taxon>
        <taxon>Ascomycota</taxon>
        <taxon>Saccharomycotina</taxon>
        <taxon>Pichiomycetes</taxon>
        <taxon>Debaryomycetaceae</taxon>
        <taxon>Candida/Lodderomyces clade</taxon>
        <taxon>Candida</taxon>
    </lineage>
</organism>
<reference evidence="1" key="1">
    <citation type="submission" date="2020-03" db="EMBL/GenBank/DDBJ databases">
        <title>FDA dAtabase for Regulatory Grade micrObial Sequences (FDA-ARGOS): Supporting development and validation of Infectious Disease Dx tests.</title>
        <authorList>
            <person name="Campos J."/>
            <person name="Goldberg B."/>
            <person name="Tallon L."/>
            <person name="Sadzewicz L."/>
            <person name="Vavikolanu K."/>
            <person name="Mehta A."/>
            <person name="Aluvathingal J."/>
            <person name="Nadendla S."/>
            <person name="Nandy P."/>
            <person name="Geyer C."/>
            <person name="Yan Y."/>
            <person name="Sichtig H."/>
        </authorList>
    </citation>
    <scope>NUCLEOTIDE SEQUENCE [LARGE SCALE GENOMIC DNA]</scope>
    <source>
        <strain evidence="1">FDAARGOS_652</strain>
    </source>
</reference>
<dbReference type="AlphaFoldDB" id="A0A8X7TA30"/>
<proteinExistence type="predicted"/>
<comment type="caution">
    <text evidence="1">The sequence shown here is derived from an EMBL/GenBank/DDBJ whole genome shotgun (WGS) entry which is preliminary data.</text>
</comment>
<dbReference type="Proteomes" id="UP000590412">
    <property type="component" value="Unassembled WGS sequence"/>
</dbReference>
<gene>
    <name evidence="1" type="ORF">FOB60_004345</name>
</gene>
<name>A0A8X7TA30_CANPA</name>
<dbReference type="EMBL" id="JABWAB010000006">
    <property type="protein sequence ID" value="KAF6048962.1"/>
    <property type="molecule type" value="Genomic_DNA"/>
</dbReference>
<evidence type="ECO:0000313" key="1">
    <source>
        <dbReference type="EMBL" id="KAF6048962.1"/>
    </source>
</evidence>